<evidence type="ECO:0000313" key="1">
    <source>
        <dbReference type="EMBL" id="KAJ8645817.1"/>
    </source>
</evidence>
<name>A0ACC2MJC4_PERAE</name>
<accession>A0ACC2MJC4</accession>
<proteinExistence type="predicted"/>
<comment type="caution">
    <text evidence="1">The sequence shown here is derived from an EMBL/GenBank/DDBJ whole genome shotgun (WGS) entry which is preliminary data.</text>
</comment>
<keyword evidence="2" id="KW-1185">Reference proteome</keyword>
<evidence type="ECO:0000313" key="2">
    <source>
        <dbReference type="Proteomes" id="UP001234297"/>
    </source>
</evidence>
<dbReference type="Proteomes" id="UP001234297">
    <property type="component" value="Chromosome 2"/>
</dbReference>
<organism evidence="1 2">
    <name type="scientific">Persea americana</name>
    <name type="common">Avocado</name>
    <dbReference type="NCBI Taxonomy" id="3435"/>
    <lineage>
        <taxon>Eukaryota</taxon>
        <taxon>Viridiplantae</taxon>
        <taxon>Streptophyta</taxon>
        <taxon>Embryophyta</taxon>
        <taxon>Tracheophyta</taxon>
        <taxon>Spermatophyta</taxon>
        <taxon>Magnoliopsida</taxon>
        <taxon>Magnoliidae</taxon>
        <taxon>Laurales</taxon>
        <taxon>Lauraceae</taxon>
        <taxon>Persea</taxon>
    </lineage>
</organism>
<reference evidence="1 2" key="1">
    <citation type="journal article" date="2022" name="Hortic Res">
        <title>A haplotype resolved chromosomal level avocado genome allows analysis of novel avocado genes.</title>
        <authorList>
            <person name="Nath O."/>
            <person name="Fletcher S.J."/>
            <person name="Hayward A."/>
            <person name="Shaw L.M."/>
            <person name="Masouleh A.K."/>
            <person name="Furtado A."/>
            <person name="Henry R.J."/>
            <person name="Mitter N."/>
        </authorList>
    </citation>
    <scope>NUCLEOTIDE SEQUENCE [LARGE SCALE GENOMIC DNA]</scope>
    <source>
        <strain evidence="2">cv. Hass</strain>
    </source>
</reference>
<protein>
    <submittedName>
        <fullName evidence="1">Uncharacterized protein</fullName>
    </submittedName>
</protein>
<sequence length="104" mass="11100">MPCLAVCGTPHFTSLFAPSISDSAVSQFPRMGVGMPKLITGGHTSGYFCICIETLTGVKDQCGLRSKDHNCRALSGSRPHTLGALLLTLSRLEFVNQLQSNGMD</sequence>
<gene>
    <name evidence="1" type="ORF">MRB53_007565</name>
</gene>
<dbReference type="EMBL" id="CM056810">
    <property type="protein sequence ID" value="KAJ8645817.1"/>
    <property type="molecule type" value="Genomic_DNA"/>
</dbReference>